<comment type="caution">
    <text evidence="1">The sequence shown here is derived from an EMBL/GenBank/DDBJ whole genome shotgun (WGS) entry which is preliminary data.</text>
</comment>
<dbReference type="InterPro" id="IPR008949">
    <property type="entry name" value="Isoprenoid_synthase_dom_sf"/>
</dbReference>
<dbReference type="Gene3D" id="1.10.600.10">
    <property type="entry name" value="Farnesyl Diphosphate Synthase"/>
    <property type="match status" value="1"/>
</dbReference>
<proteinExistence type="predicted"/>
<accession>E6PPF1</accession>
<dbReference type="Pfam" id="PF00494">
    <property type="entry name" value="SQS_PSY"/>
    <property type="match status" value="1"/>
</dbReference>
<name>E6PPF1_9ZZZZ</name>
<evidence type="ECO:0000313" key="1">
    <source>
        <dbReference type="EMBL" id="CBH96803.1"/>
    </source>
</evidence>
<dbReference type="GO" id="GO:0016765">
    <property type="term" value="F:transferase activity, transferring alkyl or aryl (other than methyl) groups"/>
    <property type="evidence" value="ECO:0007669"/>
    <property type="project" value="UniProtKB-ARBA"/>
</dbReference>
<sequence>MQPENPPATGFAPRGTSWYYATLQLPPAQRQPLLALQAWWRAVRSIPHGVTDAGVAAAKLAWWEVQIGQCRDGRPDHPLLLTLQPALKAADVPPEPMLQALAQVEEVLRQNRWLDWQGLQRHLGDGPGQVARVVCLLAGQSATPALDYAQALGAALAQVNLVRDVGRDLRRGLIFLPVDALATHEVKARQLLDGTDSPQVRALLRDAATRAQAALVTADALRPKGMGMAARPAVALSRMAHALLREMEREDYDLLGQRIDLTPTRKLWSAWRAKSAVR</sequence>
<dbReference type="EMBL" id="CABM01000031">
    <property type="protein sequence ID" value="CBH96803.1"/>
    <property type="molecule type" value="Genomic_DNA"/>
</dbReference>
<gene>
    <name evidence="1" type="ORF">CARN2_2519</name>
</gene>
<dbReference type="SUPFAM" id="SSF48576">
    <property type="entry name" value="Terpenoid synthases"/>
    <property type="match status" value="1"/>
</dbReference>
<organism evidence="1">
    <name type="scientific">mine drainage metagenome</name>
    <dbReference type="NCBI Taxonomy" id="410659"/>
    <lineage>
        <taxon>unclassified sequences</taxon>
        <taxon>metagenomes</taxon>
        <taxon>ecological metagenomes</taxon>
    </lineage>
</organism>
<dbReference type="AlphaFoldDB" id="E6PPF1"/>
<reference evidence="1" key="1">
    <citation type="submission" date="2009-10" db="EMBL/GenBank/DDBJ databases">
        <title>Diversity of trophic interactions inside an arsenic-rich microbial ecosystem.</title>
        <authorList>
            <person name="Bertin P.N."/>
            <person name="Heinrich-Salmeron A."/>
            <person name="Pelletier E."/>
            <person name="Goulhen-Chollet F."/>
            <person name="Arsene-Ploetze F."/>
            <person name="Gallien S."/>
            <person name="Calteau A."/>
            <person name="Vallenet D."/>
            <person name="Casiot C."/>
            <person name="Chane-Woon-Ming B."/>
            <person name="Giloteaux L."/>
            <person name="Barakat M."/>
            <person name="Bonnefoy V."/>
            <person name="Bruneel O."/>
            <person name="Chandler M."/>
            <person name="Cleiss J."/>
            <person name="Duran R."/>
            <person name="Elbaz-Poulichet F."/>
            <person name="Fonknechten N."/>
            <person name="Lauga B."/>
            <person name="Mornico D."/>
            <person name="Ortet P."/>
            <person name="Schaeffer C."/>
            <person name="Siguier P."/>
            <person name="Alexander Thil Smith A."/>
            <person name="Van Dorsselaer A."/>
            <person name="Weissenbach J."/>
            <person name="Medigue C."/>
            <person name="Le Paslier D."/>
        </authorList>
    </citation>
    <scope>NUCLEOTIDE SEQUENCE</scope>
</reference>
<protein>
    <submittedName>
        <fullName evidence="1">Putative Terpenoid synthase</fullName>
    </submittedName>
</protein>
<dbReference type="PANTHER" id="PTHR31480">
    <property type="entry name" value="BIFUNCTIONAL LYCOPENE CYCLASE/PHYTOENE SYNTHASE"/>
    <property type="match status" value="1"/>
</dbReference>
<dbReference type="InterPro" id="IPR002060">
    <property type="entry name" value="Squ/phyt_synthse"/>
</dbReference>